<keyword evidence="4" id="KW-1185">Reference proteome</keyword>
<dbReference type="RefSeq" id="WP_341407617.1">
    <property type="nucleotide sequence ID" value="NZ_JBBUKT010000014.1"/>
</dbReference>
<feature type="transmembrane region" description="Helical" evidence="1">
    <location>
        <begin position="387"/>
        <end position="405"/>
    </location>
</feature>
<feature type="transmembrane region" description="Helical" evidence="1">
    <location>
        <begin position="229"/>
        <end position="252"/>
    </location>
</feature>
<feature type="chain" id="PRO_5046631206" evidence="2">
    <location>
        <begin position="19"/>
        <end position="415"/>
    </location>
</feature>
<evidence type="ECO:0000256" key="2">
    <source>
        <dbReference type="SAM" id="SignalP"/>
    </source>
</evidence>
<gene>
    <name evidence="3" type="ORF">WKV53_25260</name>
</gene>
<keyword evidence="2" id="KW-0732">Signal</keyword>
<comment type="caution">
    <text evidence="3">The sequence shown here is derived from an EMBL/GenBank/DDBJ whole genome shotgun (WGS) entry which is preliminary data.</text>
</comment>
<dbReference type="Proteomes" id="UP001371305">
    <property type="component" value="Unassembled WGS sequence"/>
</dbReference>
<evidence type="ECO:0000313" key="4">
    <source>
        <dbReference type="Proteomes" id="UP001371305"/>
    </source>
</evidence>
<keyword evidence="1" id="KW-1133">Transmembrane helix</keyword>
<reference evidence="3 4" key="1">
    <citation type="submission" date="2024-04" db="EMBL/GenBank/DDBJ databases">
        <title>Luteolibacter sp. isolated from soil.</title>
        <authorList>
            <person name="An J."/>
        </authorList>
    </citation>
    <scope>NUCLEOTIDE SEQUENCE [LARGE SCALE GENOMIC DNA]</scope>
    <source>
        <strain evidence="3 4">Y139</strain>
    </source>
</reference>
<evidence type="ECO:0000313" key="3">
    <source>
        <dbReference type="EMBL" id="MEK7953850.1"/>
    </source>
</evidence>
<proteinExistence type="predicted"/>
<feature type="transmembrane region" description="Helical" evidence="1">
    <location>
        <begin position="348"/>
        <end position="367"/>
    </location>
</feature>
<keyword evidence="1" id="KW-0812">Transmembrane</keyword>
<feature type="transmembrane region" description="Helical" evidence="1">
    <location>
        <begin position="197"/>
        <end position="217"/>
    </location>
</feature>
<protein>
    <submittedName>
        <fullName evidence="3">HupE/UreJ family protein</fullName>
    </submittedName>
</protein>
<sequence length="415" mass="45307">MKRLLLLLLSIVTLQAHDVPGSAVALDFHPDSVSAELTLPLQELELSFKQPLLDNPASVIERYKPQLQSYIAEHIQPMAPDGRPWAVEVAEMKLQLGSAPFDLIAEVRMTPPPGASPRKFCFNYSIINHEVMTHRAMVFVRNDWDTAVFSGHPETLGMLQFVVTGMDIDRSRGSWTQGFRSVFRHGIQHISEGTDHLLFLLVLLLPAPLLAAGKRWSDPVGVKTTVMRLLKIVSAFTLGHSLTLALAGLGWLRLPSQPVEVMIAVSILVSAVHAIRPWFAGKEAWIAIGFGLIHGLAFASTLESQGFSTWHLALNILAFNLGIEAMQLFVVLCLAPWLVLLSRTKAYAVIRIGGAIFAGVAALGWIAERGLGWPNPIEHAVTALAAHGWWIVAILAAATLLALLMNKSKQAAVIP</sequence>
<feature type="transmembrane region" description="Helical" evidence="1">
    <location>
        <begin position="258"/>
        <end position="275"/>
    </location>
</feature>
<feature type="signal peptide" evidence="2">
    <location>
        <begin position="1"/>
        <end position="18"/>
    </location>
</feature>
<evidence type="ECO:0000256" key="1">
    <source>
        <dbReference type="SAM" id="Phobius"/>
    </source>
</evidence>
<feature type="transmembrane region" description="Helical" evidence="1">
    <location>
        <begin position="314"/>
        <end position="341"/>
    </location>
</feature>
<name>A0ABU9B4R2_9BACT</name>
<keyword evidence="1" id="KW-0472">Membrane</keyword>
<accession>A0ABU9B4R2</accession>
<organism evidence="3 4">
    <name type="scientific">Luteolibacter soli</name>
    <dbReference type="NCBI Taxonomy" id="3135280"/>
    <lineage>
        <taxon>Bacteria</taxon>
        <taxon>Pseudomonadati</taxon>
        <taxon>Verrucomicrobiota</taxon>
        <taxon>Verrucomicrobiia</taxon>
        <taxon>Verrucomicrobiales</taxon>
        <taxon>Verrucomicrobiaceae</taxon>
        <taxon>Luteolibacter</taxon>
    </lineage>
</organism>
<dbReference type="Pfam" id="PF13795">
    <property type="entry name" value="HupE_UreJ_2"/>
    <property type="match status" value="1"/>
</dbReference>
<feature type="transmembrane region" description="Helical" evidence="1">
    <location>
        <begin position="284"/>
        <end position="302"/>
    </location>
</feature>
<dbReference type="EMBL" id="JBBUKT010000014">
    <property type="protein sequence ID" value="MEK7953850.1"/>
    <property type="molecule type" value="Genomic_DNA"/>
</dbReference>
<dbReference type="InterPro" id="IPR032809">
    <property type="entry name" value="Put_HupE_UreJ"/>
</dbReference>